<feature type="compositionally biased region" description="Basic and acidic residues" evidence="2">
    <location>
        <begin position="760"/>
        <end position="778"/>
    </location>
</feature>
<feature type="compositionally biased region" description="Acidic residues" evidence="2">
    <location>
        <begin position="133"/>
        <end position="143"/>
    </location>
</feature>
<protein>
    <submittedName>
        <fullName evidence="3">Uncharacterized protein</fullName>
    </submittedName>
</protein>
<dbReference type="AlphaFoldDB" id="A0A8H7SNU0"/>
<comment type="caution">
    <text evidence="3">The sequence shown here is derived from an EMBL/GenBank/DDBJ whole genome shotgun (WGS) entry which is preliminary data.</text>
</comment>
<evidence type="ECO:0000256" key="1">
    <source>
        <dbReference type="SAM" id="Coils"/>
    </source>
</evidence>
<proteinExistence type="predicted"/>
<evidence type="ECO:0000313" key="3">
    <source>
        <dbReference type="EMBL" id="KAG2231582.1"/>
    </source>
</evidence>
<evidence type="ECO:0000313" key="4">
    <source>
        <dbReference type="Proteomes" id="UP000613177"/>
    </source>
</evidence>
<gene>
    <name evidence="3" type="ORF">INT48_003682</name>
</gene>
<feature type="region of interest" description="Disordered" evidence="2">
    <location>
        <begin position="519"/>
        <end position="584"/>
    </location>
</feature>
<accession>A0A8H7SNU0</accession>
<name>A0A8H7SNU0_9FUNG</name>
<dbReference type="EMBL" id="JAEPRE010000144">
    <property type="protein sequence ID" value="KAG2231582.1"/>
    <property type="molecule type" value="Genomic_DNA"/>
</dbReference>
<dbReference type="Proteomes" id="UP000613177">
    <property type="component" value="Unassembled WGS sequence"/>
</dbReference>
<feature type="compositionally biased region" description="Polar residues" evidence="2">
    <location>
        <begin position="705"/>
        <end position="716"/>
    </location>
</feature>
<keyword evidence="1" id="KW-0175">Coiled coil</keyword>
<organism evidence="3 4">
    <name type="scientific">Thamnidium elegans</name>
    <dbReference type="NCBI Taxonomy" id="101142"/>
    <lineage>
        <taxon>Eukaryota</taxon>
        <taxon>Fungi</taxon>
        <taxon>Fungi incertae sedis</taxon>
        <taxon>Mucoromycota</taxon>
        <taxon>Mucoromycotina</taxon>
        <taxon>Mucoromycetes</taxon>
        <taxon>Mucorales</taxon>
        <taxon>Mucorineae</taxon>
        <taxon>Mucoraceae</taxon>
        <taxon>Thamnidium</taxon>
    </lineage>
</organism>
<feature type="compositionally biased region" description="Polar residues" evidence="2">
    <location>
        <begin position="320"/>
        <end position="337"/>
    </location>
</feature>
<feature type="compositionally biased region" description="Polar residues" evidence="2">
    <location>
        <begin position="349"/>
        <end position="387"/>
    </location>
</feature>
<feature type="region of interest" description="Disordered" evidence="2">
    <location>
        <begin position="292"/>
        <end position="393"/>
    </location>
</feature>
<feature type="compositionally biased region" description="Polar residues" evidence="2">
    <location>
        <begin position="525"/>
        <end position="558"/>
    </location>
</feature>
<feature type="region of interest" description="Disordered" evidence="2">
    <location>
        <begin position="676"/>
        <end position="837"/>
    </location>
</feature>
<feature type="compositionally biased region" description="Low complexity" evidence="2">
    <location>
        <begin position="120"/>
        <end position="132"/>
    </location>
</feature>
<feature type="compositionally biased region" description="Polar residues" evidence="2">
    <location>
        <begin position="292"/>
        <end position="311"/>
    </location>
</feature>
<feature type="coiled-coil region" evidence="1">
    <location>
        <begin position="416"/>
        <end position="443"/>
    </location>
</feature>
<feature type="region of interest" description="Disordered" evidence="2">
    <location>
        <begin position="635"/>
        <end position="658"/>
    </location>
</feature>
<sequence>MLKLFGSGKKKRTSSIKPGHLKIPIPMIGGVQYADMTESQISTLIGGGNKTESSLKKSVSSISSQRTNNTEKAPAIQHPVVVPSRSISSPPVLVMPKPIYSLPPTRFLLRNNDYEKTQVEITSSEESSTSEQSSEEEEDDDIIELFPSNTVYTESKKETNHKLSPIEESEKSSIVSLMNDEATLELPNQSVTRASDDSTRQYISASGSPFFVNSSVSDMNNKQKTEPFSSPLATSFTAEQVPSLIKHPTTSSSSSNKISFVTASSFDTMEYNDPIISSPSNNKKTANIITNDANQLSPSPTNQILTSSPANNKREKTPMRYNNGSSSPLHPSKQTKVTRPASSSASSATIGLNVTPLSQIQTDKPSGNQTDKPSGNQTSEPTAFVSTKNNNNNKILENTSRTHFLAISEMQHNIKKMALNQDLQDLKRTIDRMQQERISDLQDHLTRVNEQKQREAEILLQIKMTKEQLEKAIAGKLFSDDFNNIKNGDLNAIHTSSSYNQPEQNKPFVGNTIEEEYMIRPQPVMNPSVSTSTVRSKTNSKQVPKQQENRQQPESNRQQQDRTRGGRKLPNSGNRQGPYHQASESYFPEVNQVDFNYMRGQPPPPQPFFAANNNNFRNPNMRNYHADMEFMDNANPFDSPRLGMRTQQRRQRSKSMESQWLPAHELIDSHQYQQRVPPQPHNFAYDPTDHTNNYQHIPRTRSRKSSTQSAKSNLSDGASVRNGNGRDLESKYHSAAEEEEDCLDANNNPEKESNNNQFAENRKNSDGEQKQFQNEEHRSHNRYRRRQQQQQQQQQQPPPPPPNMHPSMMYPNFGPPPHMSHMGMVNDNRDRIKMRPPPPYGYNHNIPSGNDYYPYIQQRVSPRMMAAFTEEQHWNGPHRSQWPNQKMYGIPPPQSQGVPENINGNNGTVNSNMPNAGNGPHLLQDPVSENNFARRYPQTNSLQQQTPQQSQHGYMSMYGDAPHILYI</sequence>
<reference evidence="3" key="1">
    <citation type="submission" date="2021-01" db="EMBL/GenBank/DDBJ databases">
        <title>Metabolic potential, ecology and presence of endohyphal bacteria is reflected in genomic diversity of Mucoromycotina.</title>
        <authorList>
            <person name="Muszewska A."/>
            <person name="Okrasinska A."/>
            <person name="Steczkiewicz K."/>
            <person name="Drgas O."/>
            <person name="Orlowska M."/>
            <person name="Perlinska-Lenart U."/>
            <person name="Aleksandrzak-Piekarczyk T."/>
            <person name="Szatraj K."/>
            <person name="Zielenkiewicz U."/>
            <person name="Pilsyk S."/>
            <person name="Malc E."/>
            <person name="Mieczkowski P."/>
            <person name="Kruszewska J.S."/>
            <person name="Biernat P."/>
            <person name="Pawlowska J."/>
        </authorList>
    </citation>
    <scope>NUCLEOTIDE SEQUENCE</scope>
    <source>
        <strain evidence="3">WA0000018081</strain>
    </source>
</reference>
<evidence type="ECO:0000256" key="2">
    <source>
        <dbReference type="SAM" id="MobiDB-lite"/>
    </source>
</evidence>
<keyword evidence="4" id="KW-1185">Reference proteome</keyword>
<feature type="region of interest" description="Disordered" evidence="2">
    <location>
        <begin position="118"/>
        <end position="143"/>
    </location>
</feature>
<feature type="compositionally biased region" description="Basic and acidic residues" evidence="2">
    <location>
        <begin position="724"/>
        <end position="736"/>
    </location>
</feature>